<dbReference type="PANTHER" id="PTHR32305:SF15">
    <property type="entry name" value="PROTEIN RHSA-RELATED"/>
    <property type="match status" value="1"/>
</dbReference>
<dbReference type="EMBL" id="SJDL01000054">
    <property type="protein sequence ID" value="TBW47975.1"/>
    <property type="molecule type" value="Genomic_DNA"/>
</dbReference>
<dbReference type="NCBIfam" id="TIGR01643">
    <property type="entry name" value="YD_repeat_2x"/>
    <property type="match status" value="1"/>
</dbReference>
<dbReference type="InterPro" id="IPR056823">
    <property type="entry name" value="TEN-like_YD-shell"/>
</dbReference>
<evidence type="ECO:0000256" key="1">
    <source>
        <dbReference type="ARBA" id="ARBA00022737"/>
    </source>
</evidence>
<keyword evidence="6" id="KW-1185">Reference proteome</keyword>
<feature type="domain" description="DUF6531" evidence="3">
    <location>
        <begin position="155"/>
        <end position="231"/>
    </location>
</feature>
<feature type="domain" description="Teneurin-like YD-shell" evidence="4">
    <location>
        <begin position="261"/>
        <end position="383"/>
    </location>
</feature>
<dbReference type="Pfam" id="PF25023">
    <property type="entry name" value="TEN_YD-shell"/>
    <property type="match status" value="1"/>
</dbReference>
<sequence>MLPKRHRLGFSYVTQALLATTLFALTHCVSARVNELPPKYGSPYSVPTGYPYSVSGMPSITAAINTWWSKYQDYWNASSCSFRAVYVGENSPERAKIKLQNGCSGGGYVKGTPRCPTGYELSGSRCLLAAPNTPSPEKQRGASCSSPKGTRSLVGNPINAATGNKFQSETDISLHGSSLLHLTRNYNSSDSRIGDFGVGWQLDGLSRLRKFELTSGNVIRLEEGDGRVLYFSDNSGQWVPDEDISLSLSDKADGSGYLLQSRQGLQREFDSSGLLTQVATRDGRVLHFSYNTNDQVSQISDQARHTITLTRNNRSLVVEVSLVGGSEWQYSYDDLNRLVSVTQPDGTQVRYQYGNESFPYALTGIVDQNGDQRGAYTYDDQGRGIQTSAEGGVNQIALEYLSYRQIWCMNIRQRSCLIVAQPLLRPGTRRC</sequence>
<keyword evidence="1" id="KW-0677">Repeat</keyword>
<dbReference type="Gene3D" id="2.180.10.10">
    <property type="entry name" value="RHS repeat-associated core"/>
    <property type="match status" value="1"/>
</dbReference>
<evidence type="ECO:0000259" key="4">
    <source>
        <dbReference type="Pfam" id="PF25023"/>
    </source>
</evidence>
<dbReference type="Pfam" id="PF20148">
    <property type="entry name" value="DUF6531"/>
    <property type="match status" value="1"/>
</dbReference>
<dbReference type="InterPro" id="IPR006530">
    <property type="entry name" value="YD"/>
</dbReference>
<reference evidence="5 6" key="1">
    <citation type="submission" date="2019-02" db="EMBL/GenBank/DDBJ databases">
        <title>Marinobacter halodurans sp. nov., a marine bacterium isolated from sea tidal flat.</title>
        <authorList>
            <person name="Yoo Y."/>
            <person name="Lee D.W."/>
            <person name="Kim B.S."/>
            <person name="Kim J.-J."/>
        </authorList>
    </citation>
    <scope>NUCLEOTIDE SEQUENCE [LARGE SCALE GENOMIC DNA]</scope>
    <source>
        <strain evidence="5 6">YJ-S3-2</strain>
    </source>
</reference>
<gene>
    <name evidence="5" type="ORF">EZI54_21850</name>
</gene>
<dbReference type="Proteomes" id="UP000313645">
    <property type="component" value="Unassembled WGS sequence"/>
</dbReference>
<name>A0ABY1ZE33_9GAMM</name>
<dbReference type="InterPro" id="IPR045351">
    <property type="entry name" value="DUF6531"/>
</dbReference>
<evidence type="ECO:0000256" key="2">
    <source>
        <dbReference type="SAM" id="SignalP"/>
    </source>
</evidence>
<dbReference type="PANTHER" id="PTHR32305">
    <property type="match status" value="1"/>
</dbReference>
<protein>
    <submittedName>
        <fullName evidence="5">RHS repeat protein</fullName>
    </submittedName>
</protein>
<dbReference type="InterPro" id="IPR050708">
    <property type="entry name" value="T6SS_VgrG/RHS"/>
</dbReference>
<evidence type="ECO:0000313" key="5">
    <source>
        <dbReference type="EMBL" id="TBW47975.1"/>
    </source>
</evidence>
<organism evidence="5 6">
    <name type="scientific">Marinobacter halodurans</name>
    <dbReference type="NCBI Taxonomy" id="2528979"/>
    <lineage>
        <taxon>Bacteria</taxon>
        <taxon>Pseudomonadati</taxon>
        <taxon>Pseudomonadota</taxon>
        <taxon>Gammaproteobacteria</taxon>
        <taxon>Pseudomonadales</taxon>
        <taxon>Marinobacteraceae</taxon>
        <taxon>Marinobacter</taxon>
    </lineage>
</organism>
<feature type="chain" id="PRO_5045345533" evidence="2">
    <location>
        <begin position="32"/>
        <end position="431"/>
    </location>
</feature>
<comment type="caution">
    <text evidence="5">The sequence shown here is derived from an EMBL/GenBank/DDBJ whole genome shotgun (WGS) entry which is preliminary data.</text>
</comment>
<keyword evidence="2" id="KW-0732">Signal</keyword>
<proteinExistence type="predicted"/>
<evidence type="ECO:0000259" key="3">
    <source>
        <dbReference type="Pfam" id="PF20148"/>
    </source>
</evidence>
<evidence type="ECO:0000313" key="6">
    <source>
        <dbReference type="Proteomes" id="UP000313645"/>
    </source>
</evidence>
<accession>A0ABY1ZE33</accession>
<feature type="signal peptide" evidence="2">
    <location>
        <begin position="1"/>
        <end position="31"/>
    </location>
</feature>